<gene>
    <name evidence="2" type="ORF">EBO15_26705</name>
</gene>
<feature type="domain" description="Peptidase M24" evidence="1">
    <location>
        <begin position="56"/>
        <end position="297"/>
    </location>
</feature>
<dbReference type="Gene3D" id="3.90.230.10">
    <property type="entry name" value="Creatinase/methionine aminopeptidase superfamily"/>
    <property type="match status" value="1"/>
</dbReference>
<evidence type="ECO:0000259" key="1">
    <source>
        <dbReference type="Pfam" id="PF00557"/>
    </source>
</evidence>
<dbReference type="InterPro" id="IPR000994">
    <property type="entry name" value="Pept_M24"/>
</dbReference>
<dbReference type="InterPro" id="IPR050659">
    <property type="entry name" value="Peptidase_M24B"/>
</dbReference>
<dbReference type="AlphaFoldDB" id="A0A3M2LSJ6"/>
<dbReference type="OrthoDB" id="319775at2"/>
<name>A0A3M2LSJ6_9ACTN</name>
<evidence type="ECO:0000313" key="2">
    <source>
        <dbReference type="EMBL" id="RMI40449.1"/>
    </source>
</evidence>
<protein>
    <submittedName>
        <fullName evidence="2">M24 family metallopeptidase</fullName>
    </submittedName>
</protein>
<dbReference type="PANTHER" id="PTHR46112:SF3">
    <property type="entry name" value="AMINOPEPTIDASE YPDF"/>
    <property type="match status" value="1"/>
</dbReference>
<reference evidence="2 3" key="1">
    <citation type="submission" date="2018-10" db="EMBL/GenBank/DDBJ databases">
        <title>Isolation from soil.</title>
        <authorList>
            <person name="Hu J."/>
        </authorList>
    </citation>
    <scope>NUCLEOTIDE SEQUENCE [LARGE SCALE GENOMIC DNA]</scope>
    <source>
        <strain evidence="2 3">NEAU-Ht49</strain>
    </source>
</reference>
<dbReference type="SUPFAM" id="SSF55920">
    <property type="entry name" value="Creatinase/aminopeptidase"/>
    <property type="match status" value="1"/>
</dbReference>
<dbReference type="EMBL" id="RFFG01000054">
    <property type="protein sequence ID" value="RMI40449.1"/>
    <property type="molecule type" value="Genomic_DNA"/>
</dbReference>
<sequence length="320" mass="36640">MPERLWKHAPARAGRAWWCESLVTRRDLTGDPSARLINIVSNNVALARTDNAAELERFREVQRLCYQCAEEIAATLEPGVTEREACRRMRRWLRERGVDDWLHTPFAWFGDRTAFQGFKVPTQFLPSNRRLEEGMPYILDMAPVKKGFSADIGYGGVLGENRIWERLDTDLAEYRTLILGLVRERRTFADIYTEVDALIDRQGHQNRHRKYPGRVIGHQVGIIGGPLPKGVGFPFGVRFLQTIGRELVKERLEGRSPLWNGAKQSQHPPTPGLWAVEPHIGFRGVGVKFEELLVVTEDDAYWLDDDLPHVHRWAARKAAS</sequence>
<proteinExistence type="predicted"/>
<dbReference type="Proteomes" id="UP000282674">
    <property type="component" value="Unassembled WGS sequence"/>
</dbReference>
<dbReference type="Pfam" id="PF00557">
    <property type="entry name" value="Peptidase_M24"/>
    <property type="match status" value="1"/>
</dbReference>
<accession>A0A3M2LSJ6</accession>
<comment type="caution">
    <text evidence="2">The sequence shown here is derived from an EMBL/GenBank/DDBJ whole genome shotgun (WGS) entry which is preliminary data.</text>
</comment>
<dbReference type="CDD" id="cd01066">
    <property type="entry name" value="APP_MetAP"/>
    <property type="match status" value="1"/>
</dbReference>
<keyword evidence="3" id="KW-1185">Reference proteome</keyword>
<organism evidence="2 3">
    <name type="scientific">Actinomadura harenae</name>
    <dbReference type="NCBI Taxonomy" id="2483351"/>
    <lineage>
        <taxon>Bacteria</taxon>
        <taxon>Bacillati</taxon>
        <taxon>Actinomycetota</taxon>
        <taxon>Actinomycetes</taxon>
        <taxon>Streptosporangiales</taxon>
        <taxon>Thermomonosporaceae</taxon>
        <taxon>Actinomadura</taxon>
    </lineage>
</organism>
<dbReference type="InterPro" id="IPR036005">
    <property type="entry name" value="Creatinase/aminopeptidase-like"/>
</dbReference>
<evidence type="ECO:0000313" key="3">
    <source>
        <dbReference type="Proteomes" id="UP000282674"/>
    </source>
</evidence>
<dbReference type="PANTHER" id="PTHR46112">
    <property type="entry name" value="AMINOPEPTIDASE"/>
    <property type="match status" value="1"/>
</dbReference>